<keyword evidence="3 8" id="KW-1003">Cell membrane</keyword>
<dbReference type="HAMAP" id="MF_01937">
    <property type="entry name" value="MenA_1"/>
    <property type="match status" value="1"/>
</dbReference>
<keyword evidence="7 8" id="KW-0472">Membrane</keyword>
<dbReference type="NCBIfam" id="NF004749">
    <property type="entry name" value="PRK06080.1-1"/>
    <property type="match status" value="1"/>
</dbReference>
<feature type="transmembrane region" description="Helical" evidence="8">
    <location>
        <begin position="249"/>
        <end position="268"/>
    </location>
</feature>
<keyword evidence="5 8" id="KW-0812">Transmembrane</keyword>
<feature type="transmembrane region" description="Helical" evidence="8">
    <location>
        <begin position="224"/>
        <end position="243"/>
    </location>
</feature>
<dbReference type="InterPro" id="IPR044878">
    <property type="entry name" value="UbiA_sf"/>
</dbReference>
<evidence type="ECO:0000313" key="10">
    <source>
        <dbReference type="EMBL" id="WLR41202.1"/>
    </source>
</evidence>
<dbReference type="InterPro" id="IPR004657">
    <property type="entry name" value="MenA"/>
</dbReference>
<evidence type="ECO:0000313" key="11">
    <source>
        <dbReference type="Proteomes" id="UP001197974"/>
    </source>
</evidence>
<evidence type="ECO:0000256" key="2">
    <source>
        <dbReference type="ARBA" id="ARBA00022428"/>
    </source>
</evidence>
<evidence type="ECO:0000256" key="4">
    <source>
        <dbReference type="ARBA" id="ARBA00022679"/>
    </source>
</evidence>
<keyword evidence="11" id="KW-1185">Reference proteome</keyword>
<dbReference type="RefSeq" id="WP_306019525.1">
    <property type="nucleotide sequence ID" value="NZ_CP129013.1"/>
</dbReference>
<accession>A0ABY9JPG4</accession>
<dbReference type="EC" id="2.5.1.74" evidence="8 9"/>
<evidence type="ECO:0000256" key="8">
    <source>
        <dbReference type="HAMAP-Rule" id="MF_01937"/>
    </source>
</evidence>
<comment type="similarity">
    <text evidence="8">Belongs to the MenA family. Type 1 subfamily.</text>
</comment>
<comment type="pathway">
    <text evidence="8">Quinol/quinone metabolism; menaquinone biosynthesis; menaquinol from 1,4-dihydroxy-2-naphthoate: step 1/2.</text>
</comment>
<protein>
    <recommendedName>
        <fullName evidence="8 9">1,4-dihydroxy-2-naphthoate octaprenyltransferase</fullName>
        <shortName evidence="8">DHNA-octaprenyltransferase</shortName>
        <ecNumber evidence="8 9">2.5.1.74</ecNumber>
    </recommendedName>
</protein>
<evidence type="ECO:0000256" key="6">
    <source>
        <dbReference type="ARBA" id="ARBA00022989"/>
    </source>
</evidence>
<keyword evidence="6 8" id="KW-1133">Transmembrane helix</keyword>
<dbReference type="Gene3D" id="1.20.120.1780">
    <property type="entry name" value="UbiA prenyltransferase"/>
    <property type="match status" value="1"/>
</dbReference>
<dbReference type="PIRSF" id="PIRSF005355">
    <property type="entry name" value="UBIAD1"/>
    <property type="match status" value="1"/>
</dbReference>
<organism evidence="10 11">
    <name type="scientific">Bacillus carboniphilus</name>
    <dbReference type="NCBI Taxonomy" id="86663"/>
    <lineage>
        <taxon>Bacteria</taxon>
        <taxon>Bacillati</taxon>
        <taxon>Bacillota</taxon>
        <taxon>Bacilli</taxon>
        <taxon>Bacillales</taxon>
        <taxon>Bacillaceae</taxon>
        <taxon>Bacillus</taxon>
    </lineage>
</organism>
<dbReference type="NCBIfam" id="TIGR00751">
    <property type="entry name" value="menA"/>
    <property type="match status" value="1"/>
</dbReference>
<name>A0ABY9JPG4_9BACI</name>
<evidence type="ECO:0000256" key="9">
    <source>
        <dbReference type="NCBIfam" id="TIGR00751"/>
    </source>
</evidence>
<keyword evidence="2 8" id="KW-0474">Menaquinone biosynthesis</keyword>
<comment type="subcellular location">
    <subcellularLocation>
        <location evidence="8">Cell membrane</location>
        <topology evidence="8">Multi-pass membrane protein</topology>
    </subcellularLocation>
    <subcellularLocation>
        <location evidence="1">Membrane</location>
        <topology evidence="1">Multi-pass membrane protein</topology>
    </subcellularLocation>
</comment>
<dbReference type="PANTHER" id="PTHR13929">
    <property type="entry name" value="1,4-DIHYDROXY-2-NAPHTHOATE OCTAPRENYLTRANSFERASE"/>
    <property type="match status" value="1"/>
</dbReference>
<feature type="transmembrane region" description="Helical" evidence="8">
    <location>
        <begin position="129"/>
        <end position="145"/>
    </location>
</feature>
<dbReference type="CDD" id="cd13962">
    <property type="entry name" value="PT_UbiA_UBIAD1"/>
    <property type="match status" value="1"/>
</dbReference>
<feature type="transmembrane region" description="Helical" evidence="8">
    <location>
        <begin position="105"/>
        <end position="123"/>
    </location>
</feature>
<feature type="transmembrane region" description="Helical" evidence="8">
    <location>
        <begin position="289"/>
        <end position="311"/>
    </location>
</feature>
<dbReference type="PANTHER" id="PTHR13929:SF0">
    <property type="entry name" value="UBIA PRENYLTRANSFERASE DOMAIN-CONTAINING PROTEIN 1"/>
    <property type="match status" value="1"/>
</dbReference>
<feature type="transmembrane region" description="Helical" evidence="8">
    <location>
        <begin position="157"/>
        <end position="177"/>
    </location>
</feature>
<evidence type="ECO:0000256" key="1">
    <source>
        <dbReference type="ARBA" id="ARBA00004141"/>
    </source>
</evidence>
<reference evidence="10 11" key="1">
    <citation type="submission" date="2023-06" db="EMBL/GenBank/DDBJ databases">
        <title>Five Gram-positive bacteria isolated from mangrove sediments in Shenzhen, Guangdong, China.</title>
        <authorList>
            <person name="Yu S."/>
            <person name="Zheng W."/>
            <person name="Huang Y."/>
        </authorList>
    </citation>
    <scope>NUCLEOTIDE SEQUENCE [LARGE SCALE GENOMIC DNA]</scope>
    <source>
        <strain evidence="10 11">SaN35-3</strain>
    </source>
</reference>
<feature type="transmembrane region" description="Helical" evidence="8">
    <location>
        <begin position="183"/>
        <end position="203"/>
    </location>
</feature>
<evidence type="ECO:0000256" key="5">
    <source>
        <dbReference type="ARBA" id="ARBA00022692"/>
    </source>
</evidence>
<evidence type="ECO:0000256" key="7">
    <source>
        <dbReference type="ARBA" id="ARBA00023136"/>
    </source>
</evidence>
<dbReference type="Proteomes" id="UP001197974">
    <property type="component" value="Chromosome"/>
</dbReference>
<comment type="catalytic activity">
    <reaction evidence="8">
        <text>an all-trans-polyprenyl diphosphate + 1,4-dihydroxy-2-naphthoate + H(+) = a 2-demethylmenaquinol + CO2 + diphosphate</text>
        <dbReference type="Rhea" id="RHEA:26478"/>
        <dbReference type="Rhea" id="RHEA-COMP:9563"/>
        <dbReference type="Rhea" id="RHEA-COMP:9564"/>
        <dbReference type="ChEBI" id="CHEBI:11173"/>
        <dbReference type="ChEBI" id="CHEBI:15378"/>
        <dbReference type="ChEBI" id="CHEBI:16526"/>
        <dbReference type="ChEBI" id="CHEBI:33019"/>
        <dbReference type="ChEBI" id="CHEBI:55437"/>
        <dbReference type="ChEBI" id="CHEBI:58914"/>
        <dbReference type="EC" id="2.5.1.74"/>
    </reaction>
</comment>
<keyword evidence="4 8" id="KW-0808">Transferase</keyword>
<gene>
    <name evidence="8" type="primary">menA</name>
    <name evidence="10" type="ORF">LC087_09490</name>
</gene>
<dbReference type="InterPro" id="IPR026046">
    <property type="entry name" value="UBIAD1"/>
</dbReference>
<comment type="function">
    <text evidence="8">Conversion of 1,4-dihydroxy-2-naphthoate (DHNA) to demethylmenaquinone (DMK).</text>
</comment>
<proteinExistence type="inferred from homology"/>
<sequence>MGNYASASSLPPFKHDKNFKIWFQLLRPHTLTAGFIPVFVGTVLALLDGFFRLDLFIAMLIASLFIQSATNMFNEYYDFKRGLDHENSVGIGGAIVRHGVKPETVLRLAFVFYGISLLLGLYICFHSSWWIALVGFICMCAGYFYTGGPYPIAYTPFGEITAGLFMGVIIVSISFFIQTGFISLQVILMSLPLSLLIATILMANNIRDLDGDKQNGRKTLAIMLGRKNAIICLSIIFGLSYLLPTLFIIFGYGSLWLLLVAFSIPHAIKAIKGFIGKIKPIEMMPAMKATAQTNTIFGLFLSIGLLIHYFIENYS</sequence>
<dbReference type="GO" id="GO:0046428">
    <property type="term" value="F:1,4-dihydroxy-2-naphthoate polyprenyltransferase activity"/>
    <property type="evidence" value="ECO:0007669"/>
    <property type="project" value="UniProtKB-EC"/>
</dbReference>
<feature type="transmembrane region" description="Helical" evidence="8">
    <location>
        <begin position="30"/>
        <end position="47"/>
    </location>
</feature>
<evidence type="ECO:0000256" key="3">
    <source>
        <dbReference type="ARBA" id="ARBA00022475"/>
    </source>
</evidence>
<dbReference type="EMBL" id="CP129013">
    <property type="protein sequence ID" value="WLR41202.1"/>
    <property type="molecule type" value="Genomic_DNA"/>
</dbReference>
<feature type="transmembrane region" description="Helical" evidence="8">
    <location>
        <begin position="53"/>
        <end position="73"/>
    </location>
</feature>
<dbReference type="InterPro" id="IPR000537">
    <property type="entry name" value="UbiA_prenyltransferase"/>
</dbReference>
<dbReference type="Gene3D" id="1.10.357.140">
    <property type="entry name" value="UbiA prenyltransferase"/>
    <property type="match status" value="1"/>
</dbReference>
<dbReference type="Pfam" id="PF01040">
    <property type="entry name" value="UbiA"/>
    <property type="match status" value="1"/>
</dbReference>